<reference evidence="1 2" key="1">
    <citation type="journal article" date="2022" name="Genome Biol. Evol.">
        <title>The Spruce Budworm Genome: Reconstructing the Evolutionary History of Antifreeze Proteins.</title>
        <authorList>
            <person name="Beliveau C."/>
            <person name="Gagne P."/>
            <person name="Picq S."/>
            <person name="Vernygora O."/>
            <person name="Keeling C.I."/>
            <person name="Pinkney K."/>
            <person name="Doucet D."/>
            <person name="Wen F."/>
            <person name="Johnston J.S."/>
            <person name="Maaroufi H."/>
            <person name="Boyle B."/>
            <person name="Laroche J."/>
            <person name="Dewar K."/>
            <person name="Juretic N."/>
            <person name="Blackburn G."/>
            <person name="Nisole A."/>
            <person name="Brunet B."/>
            <person name="Brandao M."/>
            <person name="Lumley L."/>
            <person name="Duan J."/>
            <person name="Quan G."/>
            <person name="Lucarotti C.J."/>
            <person name="Roe A.D."/>
            <person name="Sperling F.A.H."/>
            <person name="Levesque R.C."/>
            <person name="Cusson M."/>
        </authorList>
    </citation>
    <scope>NUCLEOTIDE SEQUENCE [LARGE SCALE GENOMIC DNA]</scope>
    <source>
        <strain evidence="1">Glfc:IPQL:Cfum</strain>
    </source>
</reference>
<comment type="caution">
    <text evidence="1">The sequence shown here is derived from an EMBL/GenBank/DDBJ whole genome shotgun (WGS) entry which is preliminary data.</text>
</comment>
<proteinExistence type="predicted"/>
<gene>
    <name evidence="1" type="ORF">MSG28_002808</name>
</gene>
<evidence type="ECO:0000313" key="1">
    <source>
        <dbReference type="EMBL" id="KAI8424237.1"/>
    </source>
</evidence>
<evidence type="ECO:0000313" key="2">
    <source>
        <dbReference type="Proteomes" id="UP001064048"/>
    </source>
</evidence>
<name>A0ACC0JJE9_CHOFU</name>
<organism evidence="1 2">
    <name type="scientific">Choristoneura fumiferana</name>
    <name type="common">Spruce budworm moth</name>
    <name type="synonym">Archips fumiferana</name>
    <dbReference type="NCBI Taxonomy" id="7141"/>
    <lineage>
        <taxon>Eukaryota</taxon>
        <taxon>Metazoa</taxon>
        <taxon>Ecdysozoa</taxon>
        <taxon>Arthropoda</taxon>
        <taxon>Hexapoda</taxon>
        <taxon>Insecta</taxon>
        <taxon>Pterygota</taxon>
        <taxon>Neoptera</taxon>
        <taxon>Endopterygota</taxon>
        <taxon>Lepidoptera</taxon>
        <taxon>Glossata</taxon>
        <taxon>Ditrysia</taxon>
        <taxon>Tortricoidea</taxon>
        <taxon>Tortricidae</taxon>
        <taxon>Tortricinae</taxon>
        <taxon>Choristoneura</taxon>
    </lineage>
</organism>
<sequence>MNLISTWATFFCLCLFVLVCTDSKESEEKCTAINCIGREYECIGDRCYCAIGYVPNPPQTACIRCPGLGEKCMGPCCNQYGNGSLQCWQGTCQACYDSRGSWVCRDSLDQILLISITQVVMATALVLGIIATFVLLYKLCAATNLRPMGSSNRSRLSVGSLQVYVDERLRDAPPRYTIAVYLLQHTRQKGKKMRRQTLSCIYEANVIA</sequence>
<dbReference type="EMBL" id="CM046104">
    <property type="protein sequence ID" value="KAI8424237.1"/>
    <property type="molecule type" value="Genomic_DNA"/>
</dbReference>
<dbReference type="Proteomes" id="UP001064048">
    <property type="component" value="Chromosome 4"/>
</dbReference>
<protein>
    <submittedName>
        <fullName evidence="1">Uncharacterized protein</fullName>
    </submittedName>
</protein>
<accession>A0ACC0JJE9</accession>
<keyword evidence="2" id="KW-1185">Reference proteome</keyword>